<dbReference type="Proteomes" id="UP000236621">
    <property type="component" value="Unassembled WGS sequence"/>
</dbReference>
<keyword evidence="5" id="KW-1185">Reference proteome</keyword>
<sequence length="857" mass="94340">MKYIFPRLRLSGASSPSRHLGWMLPPAGAALLCAAIAQHLAARDVEFASEAICWALLPALTKATRWRDGWGRGAGSTAPALSWPLASRNSLAFALGVVAACWYRAEQHIVVLHPALTPLLLVSGARLAPAVATDSRPLGPSLTTTRWGSGLVAAFSCIVLVRANGTDLLSLGVCLLVVALLYAGYRAVSPTPAEDGGSAEEVEERNRYGDAVEVIDAHDVALPCALRVLPILAAAMGVRTFFLHESNGTLVPAVVVGLVKALAWLFTLETTQQSSWCVATTIGTFAMTSTRNPFSQTSDLQAASNLGASILSLGQTIDMLPRAAAKTTRLLWVLCLLPLVPFLANMYAIHALTMSLPQGNHPVEALARAAEAEFDAMLARQSQNYTAAEAEYRRRYGIGPPVGFEAWYDFAVARGSPIIDEFDVIHDGIAPFLGLSGRRVREAMREASHADMWTCAFDSETGQVRCKHPWRSYDRHYAASFGMLGDLKGLLPDMEFIVNHLDEPRVMLPDKESMRHGPVTMTDLSWRPVWDTLTRNCPQGVSSSSASRGGAGVDTHGMPFVTDTRADKDLCRHPEYRNMHGLALSPMSFKLVDGPAPVLSTGAPSTMGDLLFPSPAYGLHNFVYDEDGDVPWERKRNNLYWAGSTTGGYAADEDEWRRFHRHRFVGLAQGLEDRGKRWQQQQHWYLREGPDGVVRRTASSFLNRRLWDVAFTNVVQCLGAACDAQRRHLHMRPWADKDAALRSTLVFDTDGNGISGRFGKLLASRSALLKQTLLREWHDDRLVPWVHYAPVSQGMAELPELVAWLTETEAGRARARRLAEAGREWAARAMRVEDRGVYVYRLMLELARALDPEREAM</sequence>
<dbReference type="EMBL" id="NRSZ01000785">
    <property type="protein sequence ID" value="PNY25269.1"/>
    <property type="molecule type" value="Genomic_DNA"/>
</dbReference>
<evidence type="ECO:0000256" key="1">
    <source>
        <dbReference type="SAM" id="MobiDB-lite"/>
    </source>
</evidence>
<dbReference type="InterPro" id="IPR051091">
    <property type="entry name" value="O-Glucosyltr/Glycosyltrsf_90"/>
</dbReference>
<dbReference type="AlphaFoldDB" id="A0A2K3QCM1"/>
<keyword evidence="2" id="KW-0472">Membrane</keyword>
<comment type="caution">
    <text evidence="4">The sequence shown here is derived from an EMBL/GenBank/DDBJ whole genome shotgun (WGS) entry which is preliminary data.</text>
</comment>
<keyword evidence="2" id="KW-1133">Transmembrane helix</keyword>
<reference evidence="4 5" key="1">
    <citation type="submission" date="2017-08" db="EMBL/GenBank/DDBJ databases">
        <title>Harnessing the power of phylogenomics to disentangle the directionality and signatures of interkingdom host jumping in the parasitic fungal genus Tolypocladium.</title>
        <authorList>
            <person name="Quandt C.A."/>
            <person name="Patterson W."/>
            <person name="Spatafora J.W."/>
        </authorList>
    </citation>
    <scope>NUCLEOTIDE SEQUENCE [LARGE SCALE GENOMIC DNA]</scope>
    <source>
        <strain evidence="4 5">CBS 113982</strain>
    </source>
</reference>
<feature type="transmembrane region" description="Helical" evidence="2">
    <location>
        <begin position="168"/>
        <end position="185"/>
    </location>
</feature>
<dbReference type="Pfam" id="PF05686">
    <property type="entry name" value="Glyco_transf_90"/>
    <property type="match status" value="1"/>
</dbReference>
<feature type="region of interest" description="Disordered" evidence="1">
    <location>
        <begin position="540"/>
        <end position="559"/>
    </location>
</feature>
<keyword evidence="2" id="KW-0812">Transmembrane</keyword>
<evidence type="ECO:0000259" key="3">
    <source>
        <dbReference type="SMART" id="SM00672"/>
    </source>
</evidence>
<feature type="transmembrane region" description="Helical" evidence="2">
    <location>
        <begin position="20"/>
        <end position="41"/>
    </location>
</feature>
<dbReference type="PANTHER" id="PTHR12203:SF61">
    <property type="entry name" value="CAPSULE PROTEIN"/>
    <property type="match status" value="1"/>
</dbReference>
<feature type="transmembrane region" description="Helical" evidence="2">
    <location>
        <begin position="110"/>
        <end position="132"/>
    </location>
</feature>
<proteinExistence type="predicted"/>
<gene>
    <name evidence="4" type="ORF">TCAP_04793</name>
</gene>
<evidence type="ECO:0000313" key="5">
    <source>
        <dbReference type="Proteomes" id="UP000236621"/>
    </source>
</evidence>
<evidence type="ECO:0000313" key="4">
    <source>
        <dbReference type="EMBL" id="PNY25269.1"/>
    </source>
</evidence>
<organism evidence="4 5">
    <name type="scientific">Tolypocladium capitatum</name>
    <dbReference type="NCBI Taxonomy" id="45235"/>
    <lineage>
        <taxon>Eukaryota</taxon>
        <taxon>Fungi</taxon>
        <taxon>Dikarya</taxon>
        <taxon>Ascomycota</taxon>
        <taxon>Pezizomycotina</taxon>
        <taxon>Sordariomycetes</taxon>
        <taxon>Hypocreomycetidae</taxon>
        <taxon>Hypocreales</taxon>
        <taxon>Ophiocordycipitaceae</taxon>
        <taxon>Tolypocladium</taxon>
    </lineage>
</organism>
<feature type="transmembrane region" description="Helical" evidence="2">
    <location>
        <begin position="144"/>
        <end position="161"/>
    </location>
</feature>
<evidence type="ECO:0000256" key="2">
    <source>
        <dbReference type="SAM" id="Phobius"/>
    </source>
</evidence>
<dbReference type="InterPro" id="IPR006598">
    <property type="entry name" value="CAP10"/>
</dbReference>
<dbReference type="SMART" id="SM00672">
    <property type="entry name" value="CAP10"/>
    <property type="match status" value="1"/>
</dbReference>
<feature type="domain" description="Glycosyl transferase CAP10" evidence="3">
    <location>
        <begin position="557"/>
        <end position="853"/>
    </location>
</feature>
<dbReference type="PANTHER" id="PTHR12203">
    <property type="entry name" value="KDEL LYS-ASP-GLU-LEU CONTAINING - RELATED"/>
    <property type="match status" value="1"/>
</dbReference>
<feature type="transmembrane region" description="Helical" evidence="2">
    <location>
        <begin position="330"/>
        <end position="349"/>
    </location>
</feature>
<protein>
    <recommendedName>
        <fullName evidence="3">Glycosyl transferase CAP10 domain-containing protein</fullName>
    </recommendedName>
</protein>
<feature type="transmembrane region" description="Helical" evidence="2">
    <location>
        <begin position="249"/>
        <end position="266"/>
    </location>
</feature>
<feature type="transmembrane region" description="Helical" evidence="2">
    <location>
        <begin position="85"/>
        <end position="103"/>
    </location>
</feature>
<name>A0A2K3QCM1_9HYPO</name>
<accession>A0A2K3QCM1</accession>
<dbReference type="OrthoDB" id="202415at2759"/>